<name>E6K2Q1_PARDN</name>
<feature type="domain" description="FtsK" evidence="7">
    <location>
        <begin position="803"/>
        <end position="1007"/>
    </location>
</feature>
<feature type="domain" description="FtsK" evidence="7">
    <location>
        <begin position="1152"/>
        <end position="1340"/>
    </location>
</feature>
<evidence type="ECO:0000259" key="7">
    <source>
        <dbReference type="PROSITE" id="PS50901"/>
    </source>
</evidence>
<dbReference type="PROSITE" id="PS50901">
    <property type="entry name" value="FTSK"/>
    <property type="match status" value="2"/>
</dbReference>
<dbReference type="InterPro" id="IPR008984">
    <property type="entry name" value="SMAD_FHA_dom_sf"/>
</dbReference>
<dbReference type="GO" id="GO:0005524">
    <property type="term" value="F:ATP binding"/>
    <property type="evidence" value="ECO:0007669"/>
    <property type="project" value="UniProtKB-UniRule"/>
</dbReference>
<evidence type="ECO:0000256" key="5">
    <source>
        <dbReference type="SAM" id="MobiDB-lite"/>
    </source>
</evidence>
<dbReference type="eggNOG" id="COG1716">
    <property type="taxonomic scope" value="Bacteria"/>
</dbReference>
<comment type="caution">
    <text evidence="8">The sequence shown here is derived from an EMBL/GenBank/DDBJ whole genome shotgun (WGS) entry which is preliminary data.</text>
</comment>
<evidence type="ECO:0000256" key="6">
    <source>
        <dbReference type="SAM" id="Phobius"/>
    </source>
</evidence>
<feature type="region of interest" description="Disordered" evidence="5">
    <location>
        <begin position="306"/>
        <end position="337"/>
    </location>
</feature>
<evidence type="ECO:0000313" key="9">
    <source>
        <dbReference type="Proteomes" id="UP000004946"/>
    </source>
</evidence>
<dbReference type="SUPFAM" id="SSF49879">
    <property type="entry name" value="SMAD/FHA domain"/>
    <property type="match status" value="1"/>
</dbReference>
<evidence type="ECO:0000313" key="8">
    <source>
        <dbReference type="EMBL" id="EFT82605.1"/>
    </source>
</evidence>
<dbReference type="InterPro" id="IPR002543">
    <property type="entry name" value="FtsK_dom"/>
</dbReference>
<protein>
    <submittedName>
        <fullName evidence="8">Type VII secretion protein EssC</fullName>
    </submittedName>
</protein>
<reference evidence="8 9" key="1">
    <citation type="submission" date="2010-12" db="EMBL/GenBank/DDBJ databases">
        <authorList>
            <person name="Muzny D."/>
            <person name="Qin X."/>
            <person name="Buhay C."/>
            <person name="Dugan-Rocha S."/>
            <person name="Ding Y."/>
            <person name="Chen G."/>
            <person name="Hawes A."/>
            <person name="Holder M."/>
            <person name="Jhangiani S."/>
            <person name="Johnson A."/>
            <person name="Khan Z."/>
            <person name="Li Z."/>
            <person name="Liu W."/>
            <person name="Liu X."/>
            <person name="Perez L."/>
            <person name="Shen H."/>
            <person name="Wang Q."/>
            <person name="Watt J."/>
            <person name="Xi L."/>
            <person name="Xin Y."/>
            <person name="Zhou J."/>
            <person name="Deng J."/>
            <person name="Jiang H."/>
            <person name="Liu Y."/>
            <person name="Qu J."/>
            <person name="Song X.-Z."/>
            <person name="Zhang L."/>
            <person name="Villasana D."/>
            <person name="Johnson A."/>
            <person name="Liu J."/>
            <person name="Liyanage D."/>
            <person name="Lorensuhewa L."/>
            <person name="Robinson T."/>
            <person name="Song A."/>
            <person name="Song B.-B."/>
            <person name="Dinh H."/>
            <person name="Thornton R."/>
            <person name="Coyle M."/>
            <person name="Francisco L."/>
            <person name="Jackson L."/>
            <person name="Javaid M."/>
            <person name="Korchina V."/>
            <person name="Kovar C."/>
            <person name="Mata R."/>
            <person name="Mathew T."/>
            <person name="Ngo R."/>
            <person name="Nguyen L."/>
            <person name="Nguyen N."/>
            <person name="Okwuonu G."/>
            <person name="Ongeri F."/>
            <person name="Pham C."/>
            <person name="Simmons D."/>
            <person name="Wilczek-Boney K."/>
            <person name="Hale W."/>
            <person name="Jakkamsetti A."/>
            <person name="Pham P."/>
            <person name="Ruth R."/>
            <person name="San Lucas F."/>
            <person name="Warren J."/>
            <person name="Zhang J."/>
            <person name="Zhao Z."/>
            <person name="Zhou C."/>
            <person name="Zhu D."/>
            <person name="Lee S."/>
            <person name="Bess C."/>
            <person name="Blankenburg K."/>
            <person name="Forbes L."/>
            <person name="Fu Q."/>
            <person name="Gubbala S."/>
            <person name="Hirani K."/>
            <person name="Jayaseelan J.C."/>
            <person name="Lara F."/>
            <person name="Munidasa M."/>
            <person name="Palculict T."/>
            <person name="Patil S."/>
            <person name="Pu L.-L."/>
            <person name="Saada N."/>
            <person name="Tang L."/>
            <person name="Weissenberger G."/>
            <person name="Zhu Y."/>
            <person name="Hemphill L."/>
            <person name="Shang Y."/>
            <person name="Youmans B."/>
            <person name="Ayvaz T."/>
            <person name="Ross M."/>
            <person name="Santibanez J."/>
            <person name="Aqrawi P."/>
            <person name="Gross S."/>
            <person name="Joshi V."/>
            <person name="Fowler G."/>
            <person name="Nazareth L."/>
            <person name="Reid J."/>
            <person name="Worley K."/>
            <person name="Petrosino J."/>
            <person name="Highlander S."/>
            <person name="Gibbs R."/>
        </authorList>
    </citation>
    <scope>NUCLEOTIDE SEQUENCE [LARGE SCALE GENOMIC DNA]</scope>
    <source>
        <strain evidence="8 9">DSM 10105</strain>
    </source>
</reference>
<keyword evidence="1" id="KW-0677">Repeat</keyword>
<sequence>MESTALITIYDSGGETTIRLVLGAEGVLPLSLSSRGRGSLPQPEPTGGRGPSSDEGQTRAVGIQQVSVPGQGMVQTNRAGAAAEGGESTLASGVETGIGTRTETVAKIRVNKSGAVLSAMSGYTVRPLPMGETPTDGKSAASFPLDVSRQSFYRIEPAGRHSAGEEAPDRRSCLLYIRPSEPGAKRYGKIAFGSRRIVSFGSAPQTDFRYQHPLVSPVSFTLQAQGPAFALQTQAAADLVTVNGKPVPHQTAVRLSVGDVVSLLDMRIGIGSRFISINHPAQLAISDQNPDLRPLTHEGILATSPIVSSQDGSAATGRHGQADSEGEEAAGDQGDFFPAPRLMRTIHRRNFTLDPPPAKEGEKTSPAIMQLGPSFLMGIASVFMVFSSVSRLQSGDSIMTVMPTIAMAVAMVAGMVIWPIISNFYDKHRRKRDEEKRVNRYSDYLNRVEMEMRKESRVQADILRENRVSPVTVMQRALDQSPELMNRGPAHADFMELRLGIGQEELQADLRYPEERFTLDSDILADRVARMRKNKPVVSSVPLAIDLKKDRVSGLVGPQALLWPVMRGLIVQLSGLYSYNEVKIICIVNPQDEGEWGFVRRLPHVFSDDRQTRLIASTPEDMIQIDRFLQKLYDERSSQHLMNGQTYPGTQYVVFCADRELLSRSPALDKWSQGGKSLGVSLIFSGRSIRDLPNACTSVITVADPESSLPSTYVRRDDVEGSSQSFACDIMVSVDDAERYASALSGVRLKKSQTEIANSFPSSLSYMGMQKVGNTSDLNIAGRWREHDASRTLATQIGVDAQGQPFILDLHEDSHGPHGLIAGTTGSGKSELIITYILSLSLDYAPDEVSFVLIDYKGGGLAGAFDNSRYRLPHLAGTITNLDGSAINRSLVAIQSELKRRQLLFNQAREVTGEPTMDIYKYLSYFRQGIVTTPMPHLFIVADEFAELKQQEPEFMAELISAARIGRSLGVHLILATQKPSGVVNDQIWSNSRFKISLKVADGGDSKEMIRRPDAAELKNPGRFYLLVGYNDYFAQGQSAYTGTRYIPQEEFQERHDDMVSLIGNTAEPLAVLRLPSRKEESKQTELDAVLDKICETADDLGIHSRSLWLEPLPDRMTVDDFRRRFPHRTVDDPTTVVCQIGIVDDPSRQDQHPLSLDFAAIDSLIVYGQTSFGTESVVSAIFDVLIRDYGPDAVNLYAFDMGDGGLASFEKAPQVGGVALIDDKERVSSLMNYLSRVIRNRRLLLSSLGERYEDYLAEHRQGDSTPPMQRIIVALTNMVAFTEAYPQFADRLVDLVHEGPRYGVHFVVTSSGFNQVNWRLRALFGLSIVTAFASEDEYGSLLGSMSGTVPPRHYLRGLLMEKGEKHEFQVADAGSNHEIRERCQQLEGSWDGLRAAPIPHLPAVVSPGVFLTSGADLSPRRIPLGFDKQQVSPFLADGSKAPAFIVTGNDSEALADFGKGLCALYRSLSVKDGRQVLVVDPIKIIGQRSMRQASGLGGETSDPSGFQVANEMKDINEKIAKVLDGGLSPSAIVFTDIIQTLDRLSSETSGKLKSYIEGNEYRDTTNLIVLMERWRVESVYEPWMKALRANPQGLWIGEGIKQQSVFPNSNMPSEMNQAQTQTDGWVFYRGDRRPLRVLHLPTENAAPAVPGRPEGMEEES</sequence>
<dbReference type="EMBL" id="AEON01000002">
    <property type="protein sequence ID" value="EFT82605.1"/>
    <property type="molecule type" value="Genomic_DNA"/>
</dbReference>
<dbReference type="InterPro" id="IPR023839">
    <property type="entry name" value="Firmicutes_EssC_C"/>
</dbReference>
<feature type="compositionally biased region" description="Low complexity" evidence="5">
    <location>
        <begin position="31"/>
        <end position="41"/>
    </location>
</feature>
<gene>
    <name evidence="8" type="primary">essC</name>
    <name evidence="8" type="ORF">HMPREF0620_1290</name>
</gene>
<evidence type="ECO:0000256" key="2">
    <source>
        <dbReference type="ARBA" id="ARBA00022741"/>
    </source>
</evidence>
<dbReference type="PANTHER" id="PTHR22683:SF1">
    <property type="entry name" value="TYPE VII SECRETION SYSTEM PROTEIN ESSC"/>
    <property type="match status" value="1"/>
</dbReference>
<dbReference type="GO" id="GO:0003677">
    <property type="term" value="F:DNA binding"/>
    <property type="evidence" value="ECO:0007669"/>
    <property type="project" value="InterPro"/>
</dbReference>
<dbReference type="NCBIfam" id="TIGR03928">
    <property type="entry name" value="T7_EssCb_Firm"/>
    <property type="match status" value="1"/>
</dbReference>
<feature type="region of interest" description="Disordered" evidence="5">
    <location>
        <begin position="31"/>
        <end position="58"/>
    </location>
</feature>
<dbReference type="SUPFAM" id="SSF52540">
    <property type="entry name" value="P-loop containing nucleoside triphosphate hydrolases"/>
    <property type="match status" value="1"/>
</dbReference>
<accession>E6K2Q1</accession>
<evidence type="ECO:0000256" key="4">
    <source>
        <dbReference type="PROSITE-ProRule" id="PRU00289"/>
    </source>
</evidence>
<dbReference type="RefSeq" id="WP_006290627.1">
    <property type="nucleotide sequence ID" value="NZ_AP012333.1"/>
</dbReference>
<feature type="transmembrane region" description="Helical" evidence="6">
    <location>
        <begin position="398"/>
        <end position="421"/>
    </location>
</feature>
<feature type="binding site" evidence="4">
    <location>
        <begin position="823"/>
        <end position="830"/>
    </location>
    <ligand>
        <name>ATP</name>
        <dbReference type="ChEBI" id="CHEBI:30616"/>
    </ligand>
</feature>
<dbReference type="eggNOG" id="COG1674">
    <property type="taxonomic scope" value="Bacteria"/>
</dbReference>
<proteinExistence type="predicted"/>
<feature type="transmembrane region" description="Helical" evidence="6">
    <location>
        <begin position="367"/>
        <end position="386"/>
    </location>
</feature>
<dbReference type="InterPro" id="IPR027417">
    <property type="entry name" value="P-loop_NTPase"/>
</dbReference>
<keyword evidence="3 4" id="KW-0067">ATP-binding</keyword>
<dbReference type="InterPro" id="IPR050206">
    <property type="entry name" value="FtsK/SpoIIIE/SftA"/>
</dbReference>
<keyword evidence="9" id="KW-1185">Reference proteome</keyword>
<keyword evidence="6" id="KW-0472">Membrane</keyword>
<keyword evidence="6" id="KW-0812">Transmembrane</keyword>
<evidence type="ECO:0000256" key="1">
    <source>
        <dbReference type="ARBA" id="ARBA00022737"/>
    </source>
</evidence>
<dbReference type="CDD" id="cd01127">
    <property type="entry name" value="TrwB_TraG_TraD_VirD4"/>
    <property type="match status" value="1"/>
</dbReference>
<dbReference type="PANTHER" id="PTHR22683">
    <property type="entry name" value="SPORULATION PROTEIN RELATED"/>
    <property type="match status" value="1"/>
</dbReference>
<evidence type="ECO:0000256" key="3">
    <source>
        <dbReference type="ARBA" id="ARBA00022840"/>
    </source>
</evidence>
<dbReference type="HOGENOM" id="CLU_003134_2_1_11"/>
<feature type="binding site" evidence="4">
    <location>
        <begin position="1169"/>
        <end position="1176"/>
    </location>
    <ligand>
        <name>ATP</name>
        <dbReference type="ChEBI" id="CHEBI:30616"/>
    </ligand>
</feature>
<dbReference type="PATRIC" id="fig|864564.6.peg.417"/>
<dbReference type="Proteomes" id="UP000004946">
    <property type="component" value="Chromosome"/>
</dbReference>
<organism evidence="8 9">
    <name type="scientific">Parascardovia denticolens DSM 10105 = JCM 12538</name>
    <dbReference type="NCBI Taxonomy" id="864564"/>
    <lineage>
        <taxon>Bacteria</taxon>
        <taxon>Bacillati</taxon>
        <taxon>Actinomycetota</taxon>
        <taxon>Actinomycetes</taxon>
        <taxon>Bifidobacteriales</taxon>
        <taxon>Bifidobacteriaceae</taxon>
        <taxon>Parascardovia</taxon>
    </lineage>
</organism>
<dbReference type="Gene3D" id="3.40.50.300">
    <property type="entry name" value="P-loop containing nucleotide triphosphate hydrolases"/>
    <property type="match status" value="2"/>
</dbReference>
<dbReference type="Pfam" id="PF01580">
    <property type="entry name" value="FtsK_SpoIIIE"/>
    <property type="match status" value="2"/>
</dbReference>
<dbReference type="KEGG" id="pdo:PSDT_0379"/>
<dbReference type="CDD" id="cd00060">
    <property type="entry name" value="FHA"/>
    <property type="match status" value="1"/>
</dbReference>
<keyword evidence="2 4" id="KW-0547">Nucleotide-binding</keyword>
<keyword evidence="6" id="KW-1133">Transmembrane helix</keyword>